<keyword evidence="1" id="KW-0732">Signal</keyword>
<feature type="chain" id="PRO_5014740356" evidence="1">
    <location>
        <begin position="21"/>
        <end position="162"/>
    </location>
</feature>
<reference evidence="2" key="1">
    <citation type="submission" date="2018-01" db="EMBL/GenBank/DDBJ databases">
        <title>An insight into the sialome of Amazonian anophelines.</title>
        <authorList>
            <person name="Ribeiro J.M."/>
            <person name="Scarpassa V."/>
            <person name="Calvo E."/>
        </authorList>
    </citation>
    <scope>NUCLEOTIDE SEQUENCE</scope>
</reference>
<accession>A0A2M4DQP5</accession>
<organism evidence="2">
    <name type="scientific">Anopheles darlingi</name>
    <name type="common">Mosquito</name>
    <dbReference type="NCBI Taxonomy" id="43151"/>
    <lineage>
        <taxon>Eukaryota</taxon>
        <taxon>Metazoa</taxon>
        <taxon>Ecdysozoa</taxon>
        <taxon>Arthropoda</taxon>
        <taxon>Hexapoda</taxon>
        <taxon>Insecta</taxon>
        <taxon>Pterygota</taxon>
        <taxon>Neoptera</taxon>
        <taxon>Endopterygota</taxon>
        <taxon>Diptera</taxon>
        <taxon>Nematocera</taxon>
        <taxon>Culicoidea</taxon>
        <taxon>Culicidae</taxon>
        <taxon>Anophelinae</taxon>
        <taxon>Anopheles</taxon>
    </lineage>
</organism>
<feature type="signal peptide" evidence="1">
    <location>
        <begin position="1"/>
        <end position="20"/>
    </location>
</feature>
<name>A0A2M4DQP5_ANODA</name>
<protein>
    <submittedName>
        <fullName evidence="2">Putative secreted protein</fullName>
    </submittedName>
</protein>
<sequence length="162" mass="16471">MVVVPLLLAFLPSFIAPIAATALAAPVLGRCLMPLGAQQQQLSPSSSSSPPGPLLRRHVPPLFLLLQQSAASVVGVQLLAPHLHGSPPSVTPPGPLHALPGGQLQSLVAAPPGLHDVPEAIRVRTNEFFLLPAPFGLCVAGARVVSCSGSGLLGPVVSQPPL</sequence>
<proteinExistence type="predicted"/>
<evidence type="ECO:0000256" key="1">
    <source>
        <dbReference type="SAM" id="SignalP"/>
    </source>
</evidence>
<dbReference type="AlphaFoldDB" id="A0A2M4DQP5"/>
<dbReference type="EMBL" id="GGFL01015722">
    <property type="protein sequence ID" value="MBW79900.1"/>
    <property type="molecule type" value="Transcribed_RNA"/>
</dbReference>
<evidence type="ECO:0000313" key="2">
    <source>
        <dbReference type="EMBL" id="MBW79900.1"/>
    </source>
</evidence>